<gene>
    <name evidence="8" type="ORF">DES47_1125</name>
</gene>
<evidence type="ECO:0000256" key="1">
    <source>
        <dbReference type="ARBA" id="ARBA00006432"/>
    </source>
</evidence>
<dbReference type="InterPro" id="IPR042099">
    <property type="entry name" value="ANL_N_sf"/>
</dbReference>
<feature type="transmembrane region" description="Helical" evidence="5">
    <location>
        <begin position="100"/>
        <end position="121"/>
    </location>
</feature>
<dbReference type="InterPro" id="IPR000873">
    <property type="entry name" value="AMP-dep_synth/lig_dom"/>
</dbReference>
<dbReference type="PANTHER" id="PTHR43605">
    <property type="entry name" value="ACYL-COENZYME A SYNTHETASE"/>
    <property type="match status" value="1"/>
</dbReference>
<dbReference type="InterPro" id="IPR045851">
    <property type="entry name" value="AMP-bd_C_sf"/>
</dbReference>
<dbReference type="InterPro" id="IPR025110">
    <property type="entry name" value="AMP-bd_C"/>
</dbReference>
<evidence type="ECO:0000256" key="3">
    <source>
        <dbReference type="ARBA" id="ARBA00022741"/>
    </source>
</evidence>
<dbReference type="InParanoid" id="A0A4R6QG10"/>
<evidence type="ECO:0000256" key="2">
    <source>
        <dbReference type="ARBA" id="ARBA00022598"/>
    </source>
</evidence>
<evidence type="ECO:0000313" key="8">
    <source>
        <dbReference type="EMBL" id="TDP61456.1"/>
    </source>
</evidence>
<organism evidence="8 9">
    <name type="scientific">Roseateles toxinivorans</name>
    <dbReference type="NCBI Taxonomy" id="270368"/>
    <lineage>
        <taxon>Bacteria</taxon>
        <taxon>Pseudomonadati</taxon>
        <taxon>Pseudomonadota</taxon>
        <taxon>Betaproteobacteria</taxon>
        <taxon>Burkholderiales</taxon>
        <taxon>Sphaerotilaceae</taxon>
        <taxon>Roseateles</taxon>
    </lineage>
</organism>
<dbReference type="Gene3D" id="3.40.50.12780">
    <property type="entry name" value="N-terminal domain of ligase-like"/>
    <property type="match status" value="1"/>
</dbReference>
<dbReference type="Gene3D" id="3.30.300.30">
    <property type="match status" value="1"/>
</dbReference>
<evidence type="ECO:0000259" key="6">
    <source>
        <dbReference type="Pfam" id="PF00501"/>
    </source>
</evidence>
<keyword evidence="2" id="KW-0436">Ligase</keyword>
<dbReference type="GO" id="GO:0015645">
    <property type="term" value="F:fatty acid ligase activity"/>
    <property type="evidence" value="ECO:0007669"/>
    <property type="project" value="TreeGrafter"/>
</dbReference>
<dbReference type="Pfam" id="PF00501">
    <property type="entry name" value="AMP-binding"/>
    <property type="match status" value="1"/>
</dbReference>
<dbReference type="AlphaFoldDB" id="A0A4R6QG10"/>
<dbReference type="GO" id="GO:0006637">
    <property type="term" value="P:acyl-CoA metabolic process"/>
    <property type="evidence" value="ECO:0007669"/>
    <property type="project" value="TreeGrafter"/>
</dbReference>
<dbReference type="SUPFAM" id="SSF56801">
    <property type="entry name" value="Acetyl-CoA synthetase-like"/>
    <property type="match status" value="1"/>
</dbReference>
<feature type="domain" description="AMP-binding enzyme C-terminal" evidence="7">
    <location>
        <begin position="425"/>
        <end position="501"/>
    </location>
</feature>
<reference evidence="8 9" key="1">
    <citation type="submission" date="2019-03" db="EMBL/GenBank/DDBJ databases">
        <title>Genomic Encyclopedia of Type Strains, Phase IV (KMG-IV): sequencing the most valuable type-strain genomes for metagenomic binning, comparative biology and taxonomic classification.</title>
        <authorList>
            <person name="Goeker M."/>
        </authorList>
    </citation>
    <scope>NUCLEOTIDE SEQUENCE [LARGE SCALE GENOMIC DNA]</scope>
    <source>
        <strain evidence="8 9">DSM 16998</strain>
    </source>
</reference>
<dbReference type="Proteomes" id="UP000295361">
    <property type="component" value="Unassembled WGS sequence"/>
</dbReference>
<dbReference type="EMBL" id="SNXS01000012">
    <property type="protein sequence ID" value="TDP61456.1"/>
    <property type="molecule type" value="Genomic_DNA"/>
</dbReference>
<evidence type="ECO:0000313" key="9">
    <source>
        <dbReference type="Proteomes" id="UP000295361"/>
    </source>
</evidence>
<dbReference type="OrthoDB" id="9766486at2"/>
<dbReference type="RefSeq" id="WP_133703545.1">
    <property type="nucleotide sequence ID" value="NZ_SNXS01000012.1"/>
</dbReference>
<dbReference type="GO" id="GO:0005524">
    <property type="term" value="F:ATP binding"/>
    <property type="evidence" value="ECO:0007669"/>
    <property type="project" value="UniProtKB-KW"/>
</dbReference>
<keyword evidence="3" id="KW-0547">Nucleotide-binding</keyword>
<keyword evidence="5" id="KW-0812">Transmembrane</keyword>
<keyword evidence="4" id="KW-0067">ATP-binding</keyword>
<accession>A0A4R6QG10</accession>
<evidence type="ECO:0000259" key="7">
    <source>
        <dbReference type="Pfam" id="PF13193"/>
    </source>
</evidence>
<keyword evidence="5" id="KW-1133">Transmembrane helix</keyword>
<name>A0A4R6QG10_9BURK</name>
<dbReference type="GO" id="GO:0004321">
    <property type="term" value="F:fatty-acyl-CoA synthase activity"/>
    <property type="evidence" value="ECO:0007669"/>
    <property type="project" value="TreeGrafter"/>
</dbReference>
<dbReference type="Pfam" id="PF13193">
    <property type="entry name" value="AMP-binding_C"/>
    <property type="match status" value="1"/>
</dbReference>
<dbReference type="InterPro" id="IPR051087">
    <property type="entry name" value="Mitochondrial_ACSM"/>
</dbReference>
<dbReference type="GO" id="GO:0016405">
    <property type="term" value="F:CoA-ligase activity"/>
    <property type="evidence" value="ECO:0007669"/>
    <property type="project" value="UniProtKB-ARBA"/>
</dbReference>
<comment type="caution">
    <text evidence="8">The sequence shown here is derived from an EMBL/GenBank/DDBJ whole genome shotgun (WGS) entry which is preliminary data.</text>
</comment>
<keyword evidence="9" id="KW-1185">Reference proteome</keyword>
<sequence length="522" mass="57237">MTKLTEYTSYADAQAHCTTEKLWELFDGNRERMNIAHECIDRHVDGERTAIILVQANGADQRVSFRQIAEESSRFAHYLVERGIQPGDRVAVMLEPSREFYVAMFGAMKMGAIAVPLFTLFGPDGIRLRVQDCKPRILVTNAEKAPLVANTPDLQLLVADSGFMDSLAGFPSEFVPQTRGDDLAIFQYTSGTTRELPDAVKHTHRSLVTLMLAALYGTGVRPGDRYMCPSSPAWGHGLWHGTLAPLAMGVTIGAYAGKFNAERLLKALQDHRFTNISAAATHYRMMRNSGVAANYHYFLEKVSFTGEPIDSETAEFVETTFGRPVCSMYGTTEIGVCLVNYPGAADFAVRVGSLGKPIPGLKVEVQDANGAPCGPGVTGELKLWRRGEWLATKDLGRVDADGYLYHGGRADDVIISAGWTIGAVEVEDAILKHPDVTEAAVIGVPDPLRGQVVKAFVVSPRRGDDTFVQEIQEGVRTRLAQHEYPRQVVFVVELPKTPAGKIHRRKLREQELANTPAASAVH</sequence>
<dbReference type="GO" id="GO:0006633">
    <property type="term" value="P:fatty acid biosynthetic process"/>
    <property type="evidence" value="ECO:0007669"/>
    <property type="project" value="TreeGrafter"/>
</dbReference>
<feature type="domain" description="AMP-dependent synthetase/ligase" evidence="6">
    <location>
        <begin position="46"/>
        <end position="388"/>
    </location>
</feature>
<protein>
    <submittedName>
        <fullName evidence="8">Acetyl-CoA synthetase</fullName>
    </submittedName>
</protein>
<keyword evidence="5" id="KW-0472">Membrane</keyword>
<evidence type="ECO:0000256" key="5">
    <source>
        <dbReference type="SAM" id="Phobius"/>
    </source>
</evidence>
<proteinExistence type="inferred from homology"/>
<comment type="similarity">
    <text evidence="1">Belongs to the ATP-dependent AMP-binding enzyme family.</text>
</comment>
<evidence type="ECO:0000256" key="4">
    <source>
        <dbReference type="ARBA" id="ARBA00022840"/>
    </source>
</evidence>
<dbReference type="PANTHER" id="PTHR43605:SF10">
    <property type="entry name" value="ACYL-COA SYNTHETASE MEDIUM CHAIN FAMILY MEMBER 3"/>
    <property type="match status" value="1"/>
</dbReference>